<feature type="coiled-coil region" evidence="1">
    <location>
        <begin position="319"/>
        <end position="353"/>
    </location>
</feature>
<feature type="region of interest" description="Disordered" evidence="2">
    <location>
        <begin position="13"/>
        <end position="41"/>
    </location>
</feature>
<evidence type="ECO:0000313" key="3">
    <source>
        <dbReference type="EMBL" id="KAI7843548.1"/>
    </source>
</evidence>
<comment type="caution">
    <text evidence="3">The sequence shown here is derived from an EMBL/GenBank/DDBJ whole genome shotgun (WGS) entry which is preliminary data.</text>
</comment>
<feature type="compositionally biased region" description="Basic residues" evidence="2">
    <location>
        <begin position="25"/>
        <end position="34"/>
    </location>
</feature>
<dbReference type="EMBL" id="JADXDR010000037">
    <property type="protein sequence ID" value="KAI7843548.1"/>
    <property type="molecule type" value="Genomic_DNA"/>
</dbReference>
<proteinExistence type="predicted"/>
<organism evidence="3 4">
    <name type="scientific">Chlorella ohadii</name>
    <dbReference type="NCBI Taxonomy" id="2649997"/>
    <lineage>
        <taxon>Eukaryota</taxon>
        <taxon>Viridiplantae</taxon>
        <taxon>Chlorophyta</taxon>
        <taxon>core chlorophytes</taxon>
        <taxon>Trebouxiophyceae</taxon>
        <taxon>Chlorellales</taxon>
        <taxon>Chlorellaceae</taxon>
        <taxon>Chlorella clade</taxon>
        <taxon>Chlorella</taxon>
    </lineage>
</organism>
<evidence type="ECO:0000256" key="1">
    <source>
        <dbReference type="SAM" id="Coils"/>
    </source>
</evidence>
<keyword evidence="4" id="KW-1185">Reference proteome</keyword>
<reference evidence="3" key="1">
    <citation type="submission" date="2020-11" db="EMBL/GenBank/DDBJ databases">
        <title>Chlorella ohadii genome sequencing and assembly.</title>
        <authorList>
            <person name="Murik O."/>
            <person name="Treves H."/>
            <person name="Kedem I."/>
            <person name="Shotland Y."/>
            <person name="Kaplan A."/>
        </authorList>
    </citation>
    <scope>NUCLEOTIDE SEQUENCE</scope>
    <source>
        <strain evidence="3">1</strain>
    </source>
</reference>
<feature type="coiled-coil region" evidence="1">
    <location>
        <begin position="498"/>
        <end position="587"/>
    </location>
</feature>
<accession>A0AAD5DVZ1</accession>
<sequence length="605" mass="60839">MASTRNAYEALLGGGAPAANSAGAAKKKKNKKKGGAGAAGEAQAAAAPAAAPVAAPVAAPARPQVQSLRDAAAALEAAAVAAQAGERGSLAQDWADQVFNSDALFADGAQLADFKQVLLKSRAVELLLDGCLSKGAFPFEAEPLAALLSAVAHPSVPRDYCHALATAACALGAVSTTDPLAPAPAAKRSAAAALALALKGIPKPPPAKPAEAPAAKLKRLGGELGRQEARLPATSAPKELCKVYSSILELLCGQLDVLRPGGGAAAAPAAPELAAALKPLDELRAALEARLQEATAPKKPALSVEEQVAEAEAGYKKEEAASAARLATVEARIRDLEAELAAAKAEAGDLRARRASAAQHHTLRLQQIRSGKTESGASPEEIAAAVQGGLGAVEGLAAAVRSGGAPAGAADAAPSDAAALAQAVVAAEVPVKLLGAMQQVVELSIAQLHELGGKAAFFRERLDKSIKQGEQAAKLGVGDPKLFAQQRTMAEKNVKEVLAAAEAAAAAARAAVASYRERLPVLLRLPSFLPPPPEYLAALEGRAAEAEQLLASAGASGAPLASAAGDLASLEARLAALEEENSKKDAQVGALAVDELILVHDHAAC</sequence>
<dbReference type="AlphaFoldDB" id="A0AAD5DVZ1"/>
<name>A0AAD5DVZ1_9CHLO</name>
<gene>
    <name evidence="3" type="ORF">COHA_002790</name>
</gene>
<evidence type="ECO:0000256" key="2">
    <source>
        <dbReference type="SAM" id="MobiDB-lite"/>
    </source>
</evidence>
<dbReference type="Proteomes" id="UP001205105">
    <property type="component" value="Unassembled WGS sequence"/>
</dbReference>
<protein>
    <submittedName>
        <fullName evidence="3">Uncharacterized protein</fullName>
    </submittedName>
</protein>
<keyword evidence="1" id="KW-0175">Coiled coil</keyword>
<evidence type="ECO:0000313" key="4">
    <source>
        <dbReference type="Proteomes" id="UP001205105"/>
    </source>
</evidence>